<evidence type="ECO:0000256" key="7">
    <source>
        <dbReference type="SAM" id="MobiDB-lite"/>
    </source>
</evidence>
<keyword evidence="8" id="KW-0812">Transmembrane</keyword>
<name>A0ABQ6N4K1_9STRA</name>
<evidence type="ECO:0000313" key="11">
    <source>
        <dbReference type="Proteomes" id="UP001165060"/>
    </source>
</evidence>
<keyword evidence="8" id="KW-1133">Transmembrane helix</keyword>
<evidence type="ECO:0000256" key="5">
    <source>
        <dbReference type="ARBA" id="ARBA00023315"/>
    </source>
</evidence>
<evidence type="ECO:0000256" key="3">
    <source>
        <dbReference type="ARBA" id="ARBA00013244"/>
    </source>
</evidence>
<feature type="compositionally biased region" description="Low complexity" evidence="7">
    <location>
        <begin position="293"/>
        <end position="302"/>
    </location>
</feature>
<dbReference type="PANTHER" id="PTHR31650">
    <property type="entry name" value="O-ACYLTRANSFERASE (WSD1-LIKE) FAMILY PROTEIN"/>
    <property type="match status" value="1"/>
</dbReference>
<evidence type="ECO:0000256" key="2">
    <source>
        <dbReference type="ARBA" id="ARBA00005189"/>
    </source>
</evidence>
<dbReference type="EMBL" id="BRYB01003620">
    <property type="protein sequence ID" value="GMI39677.1"/>
    <property type="molecule type" value="Genomic_DNA"/>
</dbReference>
<feature type="compositionally biased region" description="Basic residues" evidence="7">
    <location>
        <begin position="193"/>
        <end position="203"/>
    </location>
</feature>
<keyword evidence="4" id="KW-0808">Transferase</keyword>
<feature type="compositionally biased region" description="Basic and acidic residues" evidence="7">
    <location>
        <begin position="259"/>
        <end position="286"/>
    </location>
</feature>
<dbReference type="SUPFAM" id="SSF52777">
    <property type="entry name" value="CoA-dependent acyltransferases"/>
    <property type="match status" value="1"/>
</dbReference>
<evidence type="ECO:0000259" key="9">
    <source>
        <dbReference type="Pfam" id="PF03007"/>
    </source>
</evidence>
<reference evidence="10 11" key="1">
    <citation type="journal article" date="2023" name="Commun. Biol.">
        <title>Genome analysis of Parmales, the sister group of diatoms, reveals the evolutionary specialization of diatoms from phago-mixotrophs to photoautotrophs.</title>
        <authorList>
            <person name="Ban H."/>
            <person name="Sato S."/>
            <person name="Yoshikawa S."/>
            <person name="Yamada K."/>
            <person name="Nakamura Y."/>
            <person name="Ichinomiya M."/>
            <person name="Sato N."/>
            <person name="Blanc-Mathieu R."/>
            <person name="Endo H."/>
            <person name="Kuwata A."/>
            <person name="Ogata H."/>
        </authorList>
    </citation>
    <scope>NUCLEOTIDE SEQUENCE [LARGE SCALE GENOMIC DNA]</scope>
</reference>
<feature type="compositionally biased region" description="Gly residues" evidence="7">
    <location>
        <begin position="317"/>
        <end position="342"/>
    </location>
</feature>
<evidence type="ECO:0000256" key="4">
    <source>
        <dbReference type="ARBA" id="ARBA00022679"/>
    </source>
</evidence>
<dbReference type="InterPro" id="IPR023213">
    <property type="entry name" value="CAT-like_dom_sf"/>
</dbReference>
<comment type="caution">
    <text evidence="10">The sequence shown here is derived from an EMBL/GenBank/DDBJ whole genome shotgun (WGS) entry which is preliminary data.</text>
</comment>
<comment type="catalytic activity">
    <reaction evidence="6">
        <text>an acyl-CoA + a 1,2-diacyl-sn-glycerol = a triacyl-sn-glycerol + CoA</text>
        <dbReference type="Rhea" id="RHEA:10868"/>
        <dbReference type="ChEBI" id="CHEBI:17815"/>
        <dbReference type="ChEBI" id="CHEBI:57287"/>
        <dbReference type="ChEBI" id="CHEBI:58342"/>
        <dbReference type="ChEBI" id="CHEBI:64615"/>
        <dbReference type="EC" id="2.3.1.20"/>
    </reaction>
</comment>
<dbReference type="PANTHER" id="PTHR31650:SF1">
    <property type="entry name" value="WAX ESTER SYNTHASE_DIACYLGLYCEROL ACYLTRANSFERASE 4-RELATED"/>
    <property type="match status" value="1"/>
</dbReference>
<comment type="pathway">
    <text evidence="1">Glycerolipid metabolism; triacylglycerol biosynthesis.</text>
</comment>
<keyword evidence="11" id="KW-1185">Reference proteome</keyword>
<evidence type="ECO:0000256" key="8">
    <source>
        <dbReference type="SAM" id="Phobius"/>
    </source>
</evidence>
<feature type="compositionally biased region" description="Low complexity" evidence="7">
    <location>
        <begin position="222"/>
        <end position="241"/>
    </location>
</feature>
<evidence type="ECO:0000256" key="1">
    <source>
        <dbReference type="ARBA" id="ARBA00004771"/>
    </source>
</evidence>
<accession>A0ABQ6N4K1</accession>
<keyword evidence="8" id="KW-0472">Membrane</keyword>
<dbReference type="Pfam" id="PF03007">
    <property type="entry name" value="WS_DGAT_cat"/>
    <property type="match status" value="1"/>
</dbReference>
<feature type="region of interest" description="Disordered" evidence="7">
    <location>
        <begin position="193"/>
        <end position="345"/>
    </location>
</feature>
<dbReference type="Gene3D" id="3.30.559.10">
    <property type="entry name" value="Chloramphenicol acetyltransferase-like domain"/>
    <property type="match status" value="1"/>
</dbReference>
<comment type="pathway">
    <text evidence="2">Lipid metabolism.</text>
</comment>
<evidence type="ECO:0000313" key="10">
    <source>
        <dbReference type="EMBL" id="GMI39677.1"/>
    </source>
</evidence>
<sequence length="471" mass="50076">MQSFGMHSSSVSPNAPPPSLRLVPFDQLLVAGTSPLSPLVIVAGIFLEEGASLERLRQCAKTMCNVYERLRCRVVDNEWQESPDFNVNLHVSSITVRPPETLTSVFSEYASTLLPSDRPLWHMTLVRDVLAGRDVVAFRSHHAVGDGLSLVQMMNWMFDIETKECGEGLEGEGGEEGDGSRVFDERAYAKHKEKLHKEKLHKKGGGEGEGAGEAGQAEDATARAGTSAGTSAAGSSGKSQASGGGGGSEAGGASNRSDVGSEKSSRATKDDQETIGRMTSRRDSLESSKIATGMSSVSMGSMTNNKAEGEGEVEQEMGGGAGERAGGRAVEGGGGGTGGRAAGEGKKKAFEAPAHRLFSESAMERKQRSSLLHYPVVIFKIMYMCVWAPFRLLVIVFLRSDPMNCLKLPEGGEQSYGKSVAMSTPVDLARIKRISKTVGGTVNDVIVACTAISLRSHMLARFGQDESKIPK</sequence>
<keyword evidence="5" id="KW-0012">Acyltransferase</keyword>
<feature type="transmembrane region" description="Helical" evidence="8">
    <location>
        <begin position="371"/>
        <end position="398"/>
    </location>
</feature>
<dbReference type="Proteomes" id="UP001165060">
    <property type="component" value="Unassembled WGS sequence"/>
</dbReference>
<proteinExistence type="predicted"/>
<gene>
    <name evidence="10" type="ORF">TeGR_g234</name>
</gene>
<dbReference type="InterPro" id="IPR045034">
    <property type="entry name" value="O-acyltransferase_WSD1-like"/>
</dbReference>
<dbReference type="InterPro" id="IPR004255">
    <property type="entry name" value="O-acyltransferase_WSD1_N"/>
</dbReference>
<organism evidence="10 11">
    <name type="scientific">Tetraparma gracilis</name>
    <dbReference type="NCBI Taxonomy" id="2962635"/>
    <lineage>
        <taxon>Eukaryota</taxon>
        <taxon>Sar</taxon>
        <taxon>Stramenopiles</taxon>
        <taxon>Ochrophyta</taxon>
        <taxon>Bolidophyceae</taxon>
        <taxon>Parmales</taxon>
        <taxon>Triparmaceae</taxon>
        <taxon>Tetraparma</taxon>
    </lineage>
</organism>
<dbReference type="EC" id="2.3.1.20" evidence="3"/>
<protein>
    <recommendedName>
        <fullName evidence="3">diacylglycerol O-acyltransferase</fullName>
        <ecNumber evidence="3">2.3.1.20</ecNumber>
    </recommendedName>
</protein>
<feature type="domain" description="O-acyltransferase WSD1-like N-terminal" evidence="9">
    <location>
        <begin position="73"/>
        <end position="163"/>
    </location>
</feature>
<evidence type="ECO:0000256" key="6">
    <source>
        <dbReference type="ARBA" id="ARBA00048109"/>
    </source>
</evidence>